<dbReference type="GO" id="GO:0000956">
    <property type="term" value="P:nuclear-transcribed mRNA catabolic process"/>
    <property type="evidence" value="ECO:0000318"/>
    <property type="project" value="GO_Central"/>
</dbReference>
<organism evidence="4 5">
    <name type="scientific">Klebsormidium nitens</name>
    <name type="common">Green alga</name>
    <name type="synonym">Ulothrix nitens</name>
    <dbReference type="NCBI Taxonomy" id="105231"/>
    <lineage>
        <taxon>Eukaryota</taxon>
        <taxon>Viridiplantae</taxon>
        <taxon>Streptophyta</taxon>
        <taxon>Klebsormidiophyceae</taxon>
        <taxon>Klebsormidiales</taxon>
        <taxon>Klebsormidiaceae</taxon>
        <taxon>Klebsormidium</taxon>
    </lineage>
</organism>
<evidence type="ECO:0000313" key="5">
    <source>
        <dbReference type="Proteomes" id="UP000054558"/>
    </source>
</evidence>
<evidence type="ECO:0000313" key="4">
    <source>
        <dbReference type="EMBL" id="GAQ84866.1"/>
    </source>
</evidence>
<dbReference type="SMART" id="SM00028">
    <property type="entry name" value="TPR"/>
    <property type="match status" value="13"/>
</dbReference>
<dbReference type="OMA" id="WRSACYS"/>
<gene>
    <name evidence="4" type="ORF">KFL_002090180</name>
</gene>
<dbReference type="InterPro" id="IPR019734">
    <property type="entry name" value="TPR_rpt"/>
</dbReference>
<evidence type="ECO:0000256" key="1">
    <source>
        <dbReference type="ARBA" id="ARBA00022737"/>
    </source>
</evidence>
<evidence type="ECO:0000256" key="3">
    <source>
        <dbReference type="PROSITE-ProRule" id="PRU00339"/>
    </source>
</evidence>
<dbReference type="OrthoDB" id="421075at2759"/>
<dbReference type="GO" id="GO:0055087">
    <property type="term" value="C:Ski complex"/>
    <property type="evidence" value="ECO:0000318"/>
    <property type="project" value="GO_Central"/>
</dbReference>
<evidence type="ECO:0000256" key="2">
    <source>
        <dbReference type="ARBA" id="ARBA00022803"/>
    </source>
</evidence>
<dbReference type="Proteomes" id="UP000054558">
    <property type="component" value="Unassembled WGS sequence"/>
</dbReference>
<keyword evidence="1" id="KW-0677">Repeat</keyword>
<proteinExistence type="predicted"/>
<keyword evidence="5" id="KW-1185">Reference proteome</keyword>
<dbReference type="SUPFAM" id="SSF48452">
    <property type="entry name" value="TPR-like"/>
    <property type="match status" value="5"/>
</dbReference>
<reference evidence="4 5" key="1">
    <citation type="journal article" date="2014" name="Nat. Commun.">
        <title>Klebsormidium flaccidum genome reveals primary factors for plant terrestrial adaptation.</title>
        <authorList>
            <person name="Hori K."/>
            <person name="Maruyama F."/>
            <person name="Fujisawa T."/>
            <person name="Togashi T."/>
            <person name="Yamamoto N."/>
            <person name="Seo M."/>
            <person name="Sato S."/>
            <person name="Yamada T."/>
            <person name="Mori H."/>
            <person name="Tajima N."/>
            <person name="Moriyama T."/>
            <person name="Ikeuchi M."/>
            <person name="Watanabe M."/>
            <person name="Wada H."/>
            <person name="Kobayashi K."/>
            <person name="Saito M."/>
            <person name="Masuda T."/>
            <person name="Sasaki-Sekimoto Y."/>
            <person name="Mashiguchi K."/>
            <person name="Awai K."/>
            <person name="Shimojima M."/>
            <person name="Masuda S."/>
            <person name="Iwai M."/>
            <person name="Nobusawa T."/>
            <person name="Narise T."/>
            <person name="Kondo S."/>
            <person name="Saito H."/>
            <person name="Sato R."/>
            <person name="Murakawa M."/>
            <person name="Ihara Y."/>
            <person name="Oshima-Yamada Y."/>
            <person name="Ohtaka K."/>
            <person name="Satoh M."/>
            <person name="Sonobe K."/>
            <person name="Ishii M."/>
            <person name="Ohtani R."/>
            <person name="Kanamori-Sato M."/>
            <person name="Honoki R."/>
            <person name="Miyazaki D."/>
            <person name="Mochizuki H."/>
            <person name="Umetsu J."/>
            <person name="Higashi K."/>
            <person name="Shibata D."/>
            <person name="Kamiya Y."/>
            <person name="Sato N."/>
            <person name="Nakamura Y."/>
            <person name="Tabata S."/>
            <person name="Ida S."/>
            <person name="Kurokawa K."/>
            <person name="Ohta H."/>
        </authorList>
    </citation>
    <scope>NUCLEOTIDE SEQUENCE [LARGE SCALE GENOMIC DNA]</scope>
    <source>
        <strain evidence="4 5">NIES-2285</strain>
    </source>
</reference>
<protein>
    <submittedName>
        <fullName evidence="4">Superkiller protein 3</fullName>
    </submittedName>
</protein>
<dbReference type="InterPro" id="IPR011990">
    <property type="entry name" value="TPR-like_helical_dom_sf"/>
</dbReference>
<dbReference type="Gene3D" id="1.25.40.10">
    <property type="entry name" value="Tetratricopeptide repeat domain"/>
    <property type="match status" value="8"/>
</dbReference>
<feature type="repeat" description="TPR" evidence="3">
    <location>
        <begin position="974"/>
        <end position="1007"/>
    </location>
</feature>
<dbReference type="Pfam" id="PF13181">
    <property type="entry name" value="TPR_8"/>
    <property type="match status" value="1"/>
</dbReference>
<keyword evidence="2 3" id="KW-0802">TPR repeat</keyword>
<dbReference type="STRING" id="105231.A0A1Y1I850"/>
<dbReference type="PANTHER" id="PTHR15704">
    <property type="entry name" value="SUPERKILLER 3 PROTEIN-RELATED"/>
    <property type="match status" value="1"/>
</dbReference>
<dbReference type="Pfam" id="PF13414">
    <property type="entry name" value="TPR_11"/>
    <property type="match status" value="1"/>
</dbReference>
<name>A0A1Y1I850_KLENI</name>
<dbReference type="EMBL" id="DF237158">
    <property type="protein sequence ID" value="GAQ84866.1"/>
    <property type="molecule type" value="Genomic_DNA"/>
</dbReference>
<accession>A0A1Y1I850</accession>
<dbReference type="InterPro" id="IPR039226">
    <property type="entry name" value="Ski3/TTC37"/>
</dbReference>
<sequence length="1735" mass="186226">MASVDGSTLKSCLRAAREAISKREFKDAIREARAALKHDKRSYDALLYIGKAAFSLEEYAQADVAYRKAIEVNAAGLPAWQGLAELHGSTGDHEKLAEACAHLVEGWAAAGQADKVSHFRRKLAQALLDQGKRDEARRLWREVLTAAKQGTEERTEALCALAELEIVEHAEWVEREVQQRSSRQKKLAKLAAKSGLAAEVGPVDLEAIKRQVEADSAPGLDKILEVIVGETASTAQYAKYHVLNLQRALARLLQAPPGSFAELENLVLARSLRMIAAGTSLAEPFLVALALCQEDAVMDLPAWKEFDPNQTREQLARRLGLMFVHAFPNHGLGWIATSANLYAIQQSSPSPDLDAVKAHCQLGLRLDPDSPHGWHVLGTVQLVEASASGALQCVQRGLEAVANLRERYGLRLRRAELQLRLLESAALVSAGRAGDAAEQLQLVEDECEVQLEGADRDEVRLAAIEGQARAAMRAAAEGAQFDLARLALERLLAVQPDNAWAYAQLGDIALRGDDAGPGLEEARRNFERAVELKPEDASFHFSLGQIYWRLGGPLKEDRQYAHAHFLEAARLQPGLAGAFTFLGRYYREVQADDLRARRCFQKAVQLDPDDQHAGTALADMMAASGQRRAEVAMCREACQRSPRAYWAWRRVGFLEARTGRWQEALVNLQHALRGDAKDGPAWEALALAYQRLGKFTAALKAYGQAEKLATAEGRVPVFTLLQAASIQLSLANFRKASDKYVAVLRRAPTHAAALAGLASALLGQARHFQQQGAAQAAADLLVDASRAAQRGVTLHGNSRPLWKLLGDIGLELGLVAPPQEGHVSEDGTPSAGMAHEFLGRLEAARRVRLSALQKSARAYRHTIHLNPGDASGWADLGTCLNHRADFAHPASEGKLRPLHWGWGTAKLGAASAVGAPLADQGLLLRTLAERLVLGGLALDPTAGGVWATLGAVAQERALQQHALIRALHINPKLSAAWINLGQLYLAEGDFALARATFDQARSCDPVLAVPWASMACMEAAEARDAKQREEARSTARHAVQMGPTATGQLGYATLAAGLGQLGSPEVYIALRQATLQLPAVAAVHNLLGLACEARGLLPQAVASLENARAVGAAQGAGKEEEEGVAFNLARVLARAGRHAEAVQEYEKLQNAGAMLQESSAPAWRQYGVSLWRTGRTDAATAAVLQALQLAPPPLPDESPPKAHTAALCALAWIQYQAAGPAQALQTLRESVPECWQDTQVGMTALALATLARDNTMIAFAISKCPALFEHGSAPRSNQLLSLAHRLQKNPSRALLHLRTALHSSPDSLRLRAALSEALRLDRRPEQARQVVQGATRPAAGGWGNSDSVEELGACVQEAAEGLFALGWAAERSEQNEQLFRDLQRWVKLDPAAPGGRAVLALAAALRAQGGEGPQSGRWEAVHRLCGTALEAERRTTESNREGADGETRVALLRTLDAEALWRSRVRAEREKGRQQARLLLEGARGQEEEGRARLHLARNRRTAGVELAGAVESGGSVQEHLAHAASQGASGRYGDALQTLEAAEHVAVLSGPEQRCWATAVRVARADVLLKSGDAESAAAVATDAVEEEPDNPLLLLLQGALLSLAAEGGSGAEAAAAARRALSRAVHLFKGGGRGSPWAHYLLGQAELAAGGGKKGRDKWEAATLTACRQWPHEAPPAELLFQLAELAAASERVGGAGVCQYAGAGPLLAAEQWRRRAVHAHPGFSAYWASLRH</sequence>
<dbReference type="PANTHER" id="PTHR15704:SF7">
    <property type="entry name" value="SUPERKILLER COMPLEX PROTEIN 3"/>
    <property type="match status" value="1"/>
</dbReference>
<dbReference type="Pfam" id="PF13432">
    <property type="entry name" value="TPR_16"/>
    <property type="match status" value="3"/>
</dbReference>
<dbReference type="PROSITE" id="PS50005">
    <property type="entry name" value="TPR"/>
    <property type="match status" value="1"/>
</dbReference>